<feature type="transmembrane region" description="Helical" evidence="7">
    <location>
        <begin position="146"/>
        <end position="167"/>
    </location>
</feature>
<evidence type="ECO:0000313" key="9">
    <source>
        <dbReference type="EMBL" id="OGM05838.1"/>
    </source>
</evidence>
<accession>A0A1F7WUI3</accession>
<dbReference type="InterPro" id="IPR032818">
    <property type="entry name" value="DedA-like"/>
</dbReference>
<feature type="transmembrane region" description="Helical" evidence="7">
    <location>
        <begin position="15"/>
        <end position="36"/>
    </location>
</feature>
<feature type="domain" description="VTT" evidence="8">
    <location>
        <begin position="36"/>
        <end position="161"/>
    </location>
</feature>
<proteinExistence type="inferred from homology"/>
<comment type="similarity">
    <text evidence="2 7">Belongs to the DedA family.</text>
</comment>
<dbReference type="AlphaFoldDB" id="A0A1F7WUI3"/>
<dbReference type="EMBL" id="MGFM01000018">
    <property type="protein sequence ID" value="OGM05838.1"/>
    <property type="molecule type" value="Genomic_DNA"/>
</dbReference>
<dbReference type="InterPro" id="IPR032816">
    <property type="entry name" value="VTT_dom"/>
</dbReference>
<evidence type="ECO:0000256" key="7">
    <source>
        <dbReference type="RuleBase" id="RU367016"/>
    </source>
</evidence>
<feature type="transmembrane region" description="Helical" evidence="7">
    <location>
        <begin position="48"/>
        <end position="68"/>
    </location>
</feature>
<keyword evidence="5 7" id="KW-1133">Transmembrane helix</keyword>
<evidence type="ECO:0000256" key="5">
    <source>
        <dbReference type="ARBA" id="ARBA00022989"/>
    </source>
</evidence>
<keyword evidence="4 7" id="KW-0812">Transmembrane</keyword>
<name>A0A1F7WUI3_9BACT</name>
<dbReference type="GO" id="GO:0005886">
    <property type="term" value="C:plasma membrane"/>
    <property type="evidence" value="ECO:0007669"/>
    <property type="project" value="UniProtKB-SubCell"/>
</dbReference>
<keyword evidence="3 7" id="KW-1003">Cell membrane</keyword>
<evidence type="ECO:0000259" key="8">
    <source>
        <dbReference type="Pfam" id="PF09335"/>
    </source>
</evidence>
<evidence type="ECO:0000256" key="4">
    <source>
        <dbReference type="ARBA" id="ARBA00022692"/>
    </source>
</evidence>
<comment type="subcellular location">
    <subcellularLocation>
        <location evidence="1 7">Cell membrane</location>
        <topology evidence="1 7">Multi-pass membrane protein</topology>
    </subcellularLocation>
</comment>
<gene>
    <name evidence="9" type="ORF">A2125_02630</name>
</gene>
<dbReference type="PANTHER" id="PTHR30353">
    <property type="entry name" value="INNER MEMBRANE PROTEIN DEDA-RELATED"/>
    <property type="match status" value="1"/>
</dbReference>
<protein>
    <recommendedName>
        <fullName evidence="8">VTT domain-containing protein</fullName>
    </recommendedName>
</protein>
<reference evidence="9 10" key="1">
    <citation type="journal article" date="2016" name="Nat. Commun.">
        <title>Thousands of microbial genomes shed light on interconnected biogeochemical processes in an aquifer system.</title>
        <authorList>
            <person name="Anantharaman K."/>
            <person name="Brown C.T."/>
            <person name="Hug L.A."/>
            <person name="Sharon I."/>
            <person name="Castelle C.J."/>
            <person name="Probst A.J."/>
            <person name="Thomas B.C."/>
            <person name="Singh A."/>
            <person name="Wilkins M.J."/>
            <person name="Karaoz U."/>
            <person name="Brodie E.L."/>
            <person name="Williams K.H."/>
            <person name="Hubbard S.S."/>
            <person name="Banfield J.F."/>
        </authorList>
    </citation>
    <scope>NUCLEOTIDE SEQUENCE [LARGE SCALE GENOMIC DNA]</scope>
</reference>
<organism evidence="9 10">
    <name type="scientific">Candidatus Woesebacteria bacterium GWB1_43_5</name>
    <dbReference type="NCBI Taxonomy" id="1802474"/>
    <lineage>
        <taxon>Bacteria</taxon>
        <taxon>Candidatus Woeseibacteriota</taxon>
    </lineage>
</organism>
<dbReference type="Proteomes" id="UP000178812">
    <property type="component" value="Unassembled WGS sequence"/>
</dbReference>
<evidence type="ECO:0000256" key="3">
    <source>
        <dbReference type="ARBA" id="ARBA00022475"/>
    </source>
</evidence>
<sequence length="219" mass="24125">MLFDESTLAELIKTIGYLGLFAMVFAESGLFFGFFLPGDSLLFTAGFLASQGFFNIAVLLPLLIIAAISGDQAGYWMGGYFGRWLLTRKESFFFSKHNLEHANKFYEKHGGKALIFARFMPAVRTFVPITAGIAKMDYKKFISYNAIGGVAWGAGITLIGYFLGSSIPGVDRYLLPIIGAIIVASFVPAVIHMRGSIKKYAKQNKLFGLVMKIKEAWLG</sequence>
<evidence type="ECO:0000256" key="1">
    <source>
        <dbReference type="ARBA" id="ARBA00004651"/>
    </source>
</evidence>
<dbReference type="Pfam" id="PF09335">
    <property type="entry name" value="VTT_dom"/>
    <property type="match status" value="1"/>
</dbReference>
<evidence type="ECO:0000313" key="10">
    <source>
        <dbReference type="Proteomes" id="UP000178812"/>
    </source>
</evidence>
<evidence type="ECO:0000256" key="6">
    <source>
        <dbReference type="ARBA" id="ARBA00023136"/>
    </source>
</evidence>
<evidence type="ECO:0000256" key="2">
    <source>
        <dbReference type="ARBA" id="ARBA00010792"/>
    </source>
</evidence>
<dbReference type="PANTHER" id="PTHR30353:SF0">
    <property type="entry name" value="TRANSMEMBRANE PROTEIN"/>
    <property type="match status" value="1"/>
</dbReference>
<comment type="caution">
    <text evidence="9">The sequence shown here is derived from an EMBL/GenBank/DDBJ whole genome shotgun (WGS) entry which is preliminary data.</text>
</comment>
<keyword evidence="6 7" id="KW-0472">Membrane</keyword>
<feature type="transmembrane region" description="Helical" evidence="7">
    <location>
        <begin position="113"/>
        <end position="134"/>
    </location>
</feature>
<feature type="transmembrane region" description="Helical" evidence="7">
    <location>
        <begin position="173"/>
        <end position="193"/>
    </location>
</feature>